<keyword evidence="1" id="KW-0812">Transmembrane</keyword>
<keyword evidence="1" id="KW-0472">Membrane</keyword>
<dbReference type="Proteomes" id="UP000887563">
    <property type="component" value="Unplaced"/>
</dbReference>
<keyword evidence="2" id="KW-1185">Reference proteome</keyword>
<sequence length="80" mass="9268">MQINVFGFYAVPFVDLTTVVLRMGLAILIITNAVMDFNVLTKNVYRVKLSTTMCVKLNDLKINKFKNFHQAIDTIIIFYY</sequence>
<keyword evidence="1" id="KW-1133">Transmembrane helix</keyword>
<evidence type="ECO:0000256" key="1">
    <source>
        <dbReference type="SAM" id="Phobius"/>
    </source>
</evidence>
<evidence type="ECO:0000313" key="2">
    <source>
        <dbReference type="Proteomes" id="UP000887563"/>
    </source>
</evidence>
<dbReference type="WBParaSite" id="Minc3s00356g10883">
    <property type="protein sequence ID" value="Minc3s00356g10883"/>
    <property type="gene ID" value="Minc3s00356g10883"/>
</dbReference>
<reference evidence="3" key="1">
    <citation type="submission" date="2022-11" db="UniProtKB">
        <authorList>
            <consortium name="WormBaseParasite"/>
        </authorList>
    </citation>
    <scope>IDENTIFICATION</scope>
</reference>
<feature type="transmembrane region" description="Helical" evidence="1">
    <location>
        <begin position="20"/>
        <end position="40"/>
    </location>
</feature>
<dbReference type="AlphaFoldDB" id="A0A914L9J1"/>
<name>A0A914L9J1_MELIC</name>
<organism evidence="2 3">
    <name type="scientific">Meloidogyne incognita</name>
    <name type="common">Southern root-knot nematode worm</name>
    <name type="synonym">Oxyuris incognita</name>
    <dbReference type="NCBI Taxonomy" id="6306"/>
    <lineage>
        <taxon>Eukaryota</taxon>
        <taxon>Metazoa</taxon>
        <taxon>Ecdysozoa</taxon>
        <taxon>Nematoda</taxon>
        <taxon>Chromadorea</taxon>
        <taxon>Rhabditida</taxon>
        <taxon>Tylenchina</taxon>
        <taxon>Tylenchomorpha</taxon>
        <taxon>Tylenchoidea</taxon>
        <taxon>Meloidogynidae</taxon>
        <taxon>Meloidogyninae</taxon>
        <taxon>Meloidogyne</taxon>
        <taxon>Meloidogyne incognita group</taxon>
    </lineage>
</organism>
<proteinExistence type="predicted"/>
<protein>
    <submittedName>
        <fullName evidence="3">Uncharacterized protein</fullName>
    </submittedName>
</protein>
<accession>A0A914L9J1</accession>
<evidence type="ECO:0000313" key="3">
    <source>
        <dbReference type="WBParaSite" id="Minc3s00356g10883"/>
    </source>
</evidence>